<organism evidence="5 6">
    <name type="scientific">Pelusios castaneus</name>
    <name type="common">West African mud turtle</name>
    <dbReference type="NCBI Taxonomy" id="367368"/>
    <lineage>
        <taxon>Eukaryota</taxon>
        <taxon>Metazoa</taxon>
        <taxon>Chordata</taxon>
        <taxon>Craniata</taxon>
        <taxon>Vertebrata</taxon>
        <taxon>Euteleostomi</taxon>
        <taxon>Archelosauria</taxon>
        <taxon>Testudinata</taxon>
        <taxon>Testudines</taxon>
        <taxon>Pleurodira</taxon>
        <taxon>Pelomedusidae</taxon>
        <taxon>Pelusios</taxon>
    </lineage>
</organism>
<feature type="compositionally biased region" description="Polar residues" evidence="2">
    <location>
        <begin position="156"/>
        <end position="165"/>
    </location>
</feature>
<feature type="region of interest" description="Disordered" evidence="2">
    <location>
        <begin position="225"/>
        <end position="274"/>
    </location>
</feature>
<dbReference type="Gene3D" id="1.10.4020.10">
    <property type="entry name" value="DNA breaking-rejoining enzymes"/>
    <property type="match status" value="1"/>
</dbReference>
<reference evidence="5" key="1">
    <citation type="submission" date="2025-08" db="UniProtKB">
        <authorList>
            <consortium name="Ensembl"/>
        </authorList>
    </citation>
    <scope>IDENTIFICATION</scope>
</reference>
<dbReference type="InterPro" id="IPR038269">
    <property type="entry name" value="SCAN_sf"/>
</dbReference>
<evidence type="ECO:0000313" key="6">
    <source>
        <dbReference type="Proteomes" id="UP000694393"/>
    </source>
</evidence>
<dbReference type="AlphaFoldDB" id="A0A8C8S7P3"/>
<dbReference type="GO" id="GO:0003676">
    <property type="term" value="F:nucleic acid binding"/>
    <property type="evidence" value="ECO:0007669"/>
    <property type="project" value="InterPro"/>
</dbReference>
<feature type="domain" description="SCAN box" evidence="4">
    <location>
        <begin position="45"/>
        <end position="122"/>
    </location>
</feature>
<dbReference type="InterPro" id="IPR003309">
    <property type="entry name" value="SCAN_dom"/>
</dbReference>
<proteinExistence type="predicted"/>
<reference evidence="5" key="2">
    <citation type="submission" date="2025-09" db="UniProtKB">
        <authorList>
            <consortium name="Ensembl"/>
        </authorList>
    </citation>
    <scope>IDENTIFICATION</scope>
</reference>
<evidence type="ECO:0000313" key="5">
    <source>
        <dbReference type="Ensembl" id="ENSPCEP00000015566.1"/>
    </source>
</evidence>
<feature type="region of interest" description="Disordered" evidence="2">
    <location>
        <begin position="119"/>
        <end position="167"/>
    </location>
</feature>
<dbReference type="GO" id="GO:0008270">
    <property type="term" value="F:zinc ion binding"/>
    <property type="evidence" value="ECO:0007669"/>
    <property type="project" value="UniProtKB-KW"/>
</dbReference>
<protein>
    <recommendedName>
        <fullName evidence="7">SCAN box domain-containing protein</fullName>
    </recommendedName>
</protein>
<evidence type="ECO:0008006" key="7">
    <source>
        <dbReference type="Google" id="ProtNLM"/>
    </source>
</evidence>
<dbReference type="Gene3D" id="4.10.60.10">
    <property type="entry name" value="Zinc finger, CCHC-type"/>
    <property type="match status" value="1"/>
</dbReference>
<keyword evidence="1" id="KW-0479">Metal-binding</keyword>
<dbReference type="PANTHER" id="PTHR46888:SF1">
    <property type="entry name" value="RIBONUCLEASE H"/>
    <property type="match status" value="1"/>
</dbReference>
<dbReference type="SUPFAM" id="SSF47353">
    <property type="entry name" value="Retrovirus capsid dimerization domain-like"/>
    <property type="match status" value="1"/>
</dbReference>
<dbReference type="PROSITE" id="PS50158">
    <property type="entry name" value="ZF_CCHC"/>
    <property type="match status" value="1"/>
</dbReference>
<evidence type="ECO:0000256" key="1">
    <source>
        <dbReference type="PROSITE-ProRule" id="PRU00047"/>
    </source>
</evidence>
<keyword evidence="1" id="KW-0863">Zinc-finger</keyword>
<accession>A0A8C8S7P3</accession>
<feature type="domain" description="CCHC-type" evidence="3">
    <location>
        <begin position="168"/>
        <end position="182"/>
    </location>
</feature>
<keyword evidence="1" id="KW-0862">Zinc</keyword>
<dbReference type="PANTHER" id="PTHR46888">
    <property type="entry name" value="ZINC KNUCKLE DOMAINCONTAINING PROTEIN-RELATED"/>
    <property type="match status" value="1"/>
</dbReference>
<dbReference type="Pfam" id="PF02023">
    <property type="entry name" value="SCAN"/>
    <property type="match status" value="1"/>
</dbReference>
<evidence type="ECO:0000259" key="3">
    <source>
        <dbReference type="PROSITE" id="PS50158"/>
    </source>
</evidence>
<keyword evidence="6" id="KW-1185">Reference proteome</keyword>
<dbReference type="Proteomes" id="UP000694393">
    <property type="component" value="Unplaced"/>
</dbReference>
<sequence>NPPESPAGGPAQMAYRNLDPRDALIYLEVKKAVLDQTGIRPETYRQRLRRSRFPAGARPRAVAQRIKEDCWRWLEPDQKTGGQVAEEVALEQFIQVLPPGGKEWVQRHRPKTLAEAVTLTEDYMSAERPGTPRPPGSRRTPSGSNRSPPRGVHSLPQETRGSRGQDQCWGCDQEGHFRRDCPYMECDYGEEAGGGTTGGRKDARQIIGEAVGELEQEEDFVREQREDPTLKNAWEQASAPGTEGTVGEPTPPQGPRFEISRDRLYRVTQEPQTR</sequence>
<feature type="compositionally biased region" description="Low complexity" evidence="2">
    <location>
        <begin position="137"/>
        <end position="151"/>
    </location>
</feature>
<dbReference type="PROSITE" id="PS50804">
    <property type="entry name" value="SCAN_BOX"/>
    <property type="match status" value="1"/>
</dbReference>
<name>A0A8C8S7P3_9SAUR</name>
<dbReference type="SMART" id="SM00343">
    <property type="entry name" value="ZnF_C2HC"/>
    <property type="match status" value="1"/>
</dbReference>
<dbReference type="SUPFAM" id="SSF57756">
    <property type="entry name" value="Retrovirus zinc finger-like domains"/>
    <property type="match status" value="1"/>
</dbReference>
<dbReference type="Ensembl" id="ENSPCET00000016121.1">
    <property type="protein sequence ID" value="ENSPCEP00000015566.1"/>
    <property type="gene ID" value="ENSPCEG00000012279.1"/>
</dbReference>
<evidence type="ECO:0000259" key="4">
    <source>
        <dbReference type="PROSITE" id="PS50804"/>
    </source>
</evidence>
<evidence type="ECO:0000256" key="2">
    <source>
        <dbReference type="SAM" id="MobiDB-lite"/>
    </source>
</evidence>
<dbReference type="InterPro" id="IPR001878">
    <property type="entry name" value="Znf_CCHC"/>
</dbReference>
<dbReference type="SMART" id="SM00431">
    <property type="entry name" value="SCAN"/>
    <property type="match status" value="1"/>
</dbReference>
<dbReference type="InterPro" id="IPR036875">
    <property type="entry name" value="Znf_CCHC_sf"/>
</dbReference>